<dbReference type="RefSeq" id="WP_387412686.1">
    <property type="nucleotide sequence ID" value="NZ_JBIASD010000011.1"/>
</dbReference>
<evidence type="ECO:0000256" key="2">
    <source>
        <dbReference type="ARBA" id="ARBA00011044"/>
    </source>
</evidence>
<sequence>MKLVVQVRLLPTPEQAAALEATLRACNDAANFASVTAFTTGDRREYALRKHTYREVKARGLGAQAAQHVIKKVADAYTTLKANARAGNLGSEGCARRIRAESKPVAFRADAAQPFDDRCLSWDHTGHTVSIWTTTGRLKNVAFVGSLDQLKMLALYRKGESDLVCRDGMWFLYATCEISDVPVTEPDGFVGVDLGIANIATTSDGARHCGKGLNAVRHRNRELRRRLQAKATKSAKRLLKKRRRAEARFAADTNHTIAKQIVTEAERTGRGIALEDLGGIRDRVRLRKPQRVTLHSWSFHQLGSFIAYKAARHGVAVIHVDPAYTSQTCSACGHVDKANRPSQATFSCTSCGFAEHADVNAARNIASRGAAGWAVSHAADDAA</sequence>
<evidence type="ECO:0000313" key="10">
    <source>
        <dbReference type="Proteomes" id="UP001602013"/>
    </source>
</evidence>
<dbReference type="GO" id="GO:0004519">
    <property type="term" value="F:endonuclease activity"/>
    <property type="evidence" value="ECO:0007669"/>
    <property type="project" value="UniProtKB-KW"/>
</dbReference>
<keyword evidence="9" id="KW-0378">Hydrolase</keyword>
<name>A0ABW6SVC8_9ACTN</name>
<comment type="similarity">
    <text evidence="2">In the N-terminal section; belongs to the transposase 2 family.</text>
</comment>
<evidence type="ECO:0000256" key="1">
    <source>
        <dbReference type="ARBA" id="ARBA00008761"/>
    </source>
</evidence>
<evidence type="ECO:0000313" key="9">
    <source>
        <dbReference type="EMBL" id="MFF3667635.1"/>
    </source>
</evidence>
<reference evidence="9 10" key="1">
    <citation type="submission" date="2024-10" db="EMBL/GenBank/DDBJ databases">
        <title>The Natural Products Discovery Center: Release of the First 8490 Sequenced Strains for Exploring Actinobacteria Biosynthetic Diversity.</title>
        <authorList>
            <person name="Kalkreuter E."/>
            <person name="Kautsar S.A."/>
            <person name="Yang D."/>
            <person name="Bader C.D."/>
            <person name="Teijaro C.N."/>
            <person name="Fluegel L."/>
            <person name="Davis C.M."/>
            <person name="Simpson J.R."/>
            <person name="Lauterbach L."/>
            <person name="Steele A.D."/>
            <person name="Gui C."/>
            <person name="Meng S."/>
            <person name="Li G."/>
            <person name="Viehrig K."/>
            <person name="Ye F."/>
            <person name="Su P."/>
            <person name="Kiefer A.F."/>
            <person name="Nichols A."/>
            <person name="Cepeda A.J."/>
            <person name="Yan W."/>
            <person name="Fan B."/>
            <person name="Jiang Y."/>
            <person name="Adhikari A."/>
            <person name="Zheng C.-J."/>
            <person name="Schuster L."/>
            <person name="Cowan T.M."/>
            <person name="Smanski M.J."/>
            <person name="Chevrette M.G."/>
            <person name="De Carvalho L.P.S."/>
            <person name="Shen B."/>
        </authorList>
    </citation>
    <scope>NUCLEOTIDE SEQUENCE [LARGE SCALE GENOMIC DNA]</scope>
    <source>
        <strain evidence="9 10">NPDC002173</strain>
    </source>
</reference>
<evidence type="ECO:0000259" key="7">
    <source>
        <dbReference type="Pfam" id="PF01385"/>
    </source>
</evidence>
<comment type="similarity">
    <text evidence="1">In the C-terminal section; belongs to the transposase 35 family.</text>
</comment>
<feature type="domain" description="Probable transposase IS891/IS1136/IS1341" evidence="7">
    <location>
        <begin position="177"/>
        <end position="268"/>
    </location>
</feature>
<evidence type="ECO:0000256" key="6">
    <source>
        <dbReference type="SAM" id="Coils"/>
    </source>
</evidence>
<comment type="caution">
    <text evidence="9">The sequence shown here is derived from an EMBL/GenBank/DDBJ whole genome shotgun (WGS) entry which is preliminary data.</text>
</comment>
<accession>A0ABW6SVC8</accession>
<dbReference type="InterPro" id="IPR001959">
    <property type="entry name" value="Transposase"/>
</dbReference>
<organism evidence="9 10">
    <name type="scientific">Microtetraspora malaysiensis</name>
    <dbReference type="NCBI Taxonomy" id="161358"/>
    <lineage>
        <taxon>Bacteria</taxon>
        <taxon>Bacillati</taxon>
        <taxon>Actinomycetota</taxon>
        <taxon>Actinomycetes</taxon>
        <taxon>Streptosporangiales</taxon>
        <taxon>Streptosporangiaceae</taxon>
        <taxon>Microtetraspora</taxon>
    </lineage>
</organism>
<keyword evidence="5" id="KW-0233">DNA recombination</keyword>
<dbReference type="EMBL" id="JBIASD010000011">
    <property type="protein sequence ID" value="MFF3667635.1"/>
    <property type="molecule type" value="Genomic_DNA"/>
</dbReference>
<dbReference type="InterPro" id="IPR051399">
    <property type="entry name" value="RNA-guided_DNA_endo/Transpos"/>
</dbReference>
<dbReference type="PANTHER" id="PTHR30405">
    <property type="entry name" value="TRANSPOSASE"/>
    <property type="match status" value="1"/>
</dbReference>
<keyword evidence="9" id="KW-0255">Endonuclease</keyword>
<dbReference type="NCBIfam" id="TIGR01766">
    <property type="entry name" value="IS200/IS605 family accessory protein TnpB-like domain"/>
    <property type="match status" value="1"/>
</dbReference>
<dbReference type="PANTHER" id="PTHR30405:SF11">
    <property type="entry name" value="RNA-GUIDED DNA ENDONUCLEASE RV2885C-RELATED"/>
    <property type="match status" value="1"/>
</dbReference>
<evidence type="ECO:0000256" key="3">
    <source>
        <dbReference type="ARBA" id="ARBA00022578"/>
    </source>
</evidence>
<gene>
    <name evidence="9" type="ORF">ACFYXI_18725</name>
</gene>
<keyword evidence="3" id="KW-0815">Transposition</keyword>
<protein>
    <submittedName>
        <fullName evidence="9">RNA-guided endonuclease InsQ/TnpB family protein</fullName>
    </submittedName>
</protein>
<dbReference type="Proteomes" id="UP001602013">
    <property type="component" value="Unassembled WGS sequence"/>
</dbReference>
<feature type="domain" description="Cas12f1-like TNB" evidence="8">
    <location>
        <begin position="299"/>
        <end position="365"/>
    </location>
</feature>
<keyword evidence="9" id="KW-0540">Nuclease</keyword>
<keyword evidence="6" id="KW-0175">Coiled coil</keyword>
<feature type="coiled-coil region" evidence="6">
    <location>
        <begin position="213"/>
        <end position="248"/>
    </location>
</feature>
<dbReference type="Pfam" id="PF07282">
    <property type="entry name" value="Cas12f1-like_TNB"/>
    <property type="match status" value="1"/>
</dbReference>
<proteinExistence type="inferred from homology"/>
<dbReference type="InterPro" id="IPR010095">
    <property type="entry name" value="Cas12f1-like_TNB"/>
</dbReference>
<evidence type="ECO:0000256" key="4">
    <source>
        <dbReference type="ARBA" id="ARBA00023125"/>
    </source>
</evidence>
<dbReference type="Pfam" id="PF01385">
    <property type="entry name" value="OrfB_IS605"/>
    <property type="match status" value="1"/>
</dbReference>
<keyword evidence="10" id="KW-1185">Reference proteome</keyword>
<keyword evidence="4" id="KW-0238">DNA-binding</keyword>
<evidence type="ECO:0000259" key="8">
    <source>
        <dbReference type="Pfam" id="PF07282"/>
    </source>
</evidence>
<evidence type="ECO:0000256" key="5">
    <source>
        <dbReference type="ARBA" id="ARBA00023172"/>
    </source>
</evidence>
<dbReference type="NCBIfam" id="NF040570">
    <property type="entry name" value="guided_TnpB"/>
    <property type="match status" value="1"/>
</dbReference>